<comment type="caution">
    <text evidence="2">The sequence shown here is derived from an EMBL/GenBank/DDBJ whole genome shotgun (WGS) entry which is preliminary data.</text>
</comment>
<keyword evidence="3" id="KW-1185">Reference proteome</keyword>
<evidence type="ECO:0000313" key="3">
    <source>
        <dbReference type="Proteomes" id="UP001178507"/>
    </source>
</evidence>
<feature type="compositionally biased region" description="Basic and acidic residues" evidence="1">
    <location>
        <begin position="132"/>
        <end position="142"/>
    </location>
</feature>
<reference evidence="2" key="1">
    <citation type="submission" date="2023-08" db="EMBL/GenBank/DDBJ databases">
        <authorList>
            <person name="Chen Y."/>
            <person name="Shah S."/>
            <person name="Dougan E. K."/>
            <person name="Thang M."/>
            <person name="Chan C."/>
        </authorList>
    </citation>
    <scope>NUCLEOTIDE SEQUENCE</scope>
</reference>
<organism evidence="2 3">
    <name type="scientific">Effrenium voratum</name>
    <dbReference type="NCBI Taxonomy" id="2562239"/>
    <lineage>
        <taxon>Eukaryota</taxon>
        <taxon>Sar</taxon>
        <taxon>Alveolata</taxon>
        <taxon>Dinophyceae</taxon>
        <taxon>Suessiales</taxon>
        <taxon>Symbiodiniaceae</taxon>
        <taxon>Effrenium</taxon>
    </lineage>
</organism>
<evidence type="ECO:0000313" key="2">
    <source>
        <dbReference type="EMBL" id="CAJ1393114.1"/>
    </source>
</evidence>
<sequence>MMTQNPMNQHLIWRKPPEHVLDPLMVEHLPSNPPAVGDASLQHWINRVRWHADRAILAGQAATKAQDIAEEAAKKVIQMADGVLPDAVNMSAHTARFKTGGDEAAREEGVSAMKSDQEMSRQASQDLPSAEAQRRAANRADMDTMPVQRGLSELTALASWGNLKPQDRLKRRCGRFLGTAEL</sequence>
<gene>
    <name evidence="2" type="ORF">EVOR1521_LOCUS18049</name>
</gene>
<dbReference type="Proteomes" id="UP001178507">
    <property type="component" value="Unassembled WGS sequence"/>
</dbReference>
<evidence type="ECO:0000256" key="1">
    <source>
        <dbReference type="SAM" id="MobiDB-lite"/>
    </source>
</evidence>
<accession>A0AA36IT21</accession>
<dbReference type="AlphaFoldDB" id="A0AA36IT21"/>
<feature type="region of interest" description="Disordered" evidence="1">
    <location>
        <begin position="111"/>
        <end position="145"/>
    </location>
</feature>
<name>A0AA36IT21_9DINO</name>
<proteinExistence type="predicted"/>
<dbReference type="EMBL" id="CAUJNA010002480">
    <property type="protein sequence ID" value="CAJ1393114.1"/>
    <property type="molecule type" value="Genomic_DNA"/>
</dbReference>
<protein>
    <submittedName>
        <fullName evidence="2">Uncharacterized protein</fullName>
    </submittedName>
</protein>